<proteinExistence type="predicted"/>
<gene>
    <name evidence="2" type="ORF">G6F64_009177</name>
</gene>
<dbReference type="AlphaFoldDB" id="A0A9P6X425"/>
<evidence type="ECO:0000313" key="3">
    <source>
        <dbReference type="Proteomes" id="UP000716291"/>
    </source>
</evidence>
<feature type="region of interest" description="Disordered" evidence="1">
    <location>
        <begin position="332"/>
        <end position="379"/>
    </location>
</feature>
<feature type="compositionally biased region" description="Acidic residues" evidence="1">
    <location>
        <begin position="338"/>
        <end position="353"/>
    </location>
</feature>
<organism evidence="2 3">
    <name type="scientific">Rhizopus oryzae</name>
    <name type="common">Mucormycosis agent</name>
    <name type="synonym">Rhizopus arrhizus var. delemar</name>
    <dbReference type="NCBI Taxonomy" id="64495"/>
    <lineage>
        <taxon>Eukaryota</taxon>
        <taxon>Fungi</taxon>
        <taxon>Fungi incertae sedis</taxon>
        <taxon>Mucoromycota</taxon>
        <taxon>Mucoromycotina</taxon>
        <taxon>Mucoromycetes</taxon>
        <taxon>Mucorales</taxon>
        <taxon>Mucorineae</taxon>
        <taxon>Rhizopodaceae</taxon>
        <taxon>Rhizopus</taxon>
    </lineage>
</organism>
<dbReference type="Proteomes" id="UP000716291">
    <property type="component" value="Unassembled WGS sequence"/>
</dbReference>
<name>A0A9P6X425_RHIOR</name>
<reference evidence="2" key="1">
    <citation type="journal article" date="2020" name="Microb. Genom.">
        <title>Genetic diversity of clinical and environmental Mucorales isolates obtained from an investigation of mucormycosis cases among solid organ transplant recipients.</title>
        <authorList>
            <person name="Nguyen M.H."/>
            <person name="Kaul D."/>
            <person name="Muto C."/>
            <person name="Cheng S.J."/>
            <person name="Richter R.A."/>
            <person name="Bruno V.M."/>
            <person name="Liu G."/>
            <person name="Beyhan S."/>
            <person name="Sundermann A.J."/>
            <person name="Mounaud S."/>
            <person name="Pasculle A.W."/>
            <person name="Nierman W.C."/>
            <person name="Driscoll E."/>
            <person name="Cumbie R."/>
            <person name="Clancy C.J."/>
            <person name="Dupont C.L."/>
        </authorList>
    </citation>
    <scope>NUCLEOTIDE SEQUENCE</scope>
    <source>
        <strain evidence="2">GL11</strain>
    </source>
</reference>
<feature type="compositionally biased region" description="Acidic residues" evidence="1">
    <location>
        <begin position="360"/>
        <end position="372"/>
    </location>
</feature>
<evidence type="ECO:0000313" key="2">
    <source>
        <dbReference type="EMBL" id="KAG1304478.1"/>
    </source>
</evidence>
<accession>A0A9P6X425</accession>
<dbReference type="EMBL" id="JAANQT010001626">
    <property type="protein sequence ID" value="KAG1304478.1"/>
    <property type="molecule type" value="Genomic_DNA"/>
</dbReference>
<protein>
    <submittedName>
        <fullName evidence="2">Uncharacterized protein</fullName>
    </submittedName>
</protein>
<evidence type="ECO:0000256" key="1">
    <source>
        <dbReference type="SAM" id="MobiDB-lite"/>
    </source>
</evidence>
<comment type="caution">
    <text evidence="2">The sequence shown here is derived from an EMBL/GenBank/DDBJ whole genome shotgun (WGS) entry which is preliminary data.</text>
</comment>
<sequence length="544" mass="62665">MSRKNLRALENLADEEQQLYIDVRRERIKQQNELLRQVTAFSIYMITNNHIYDMSDMSSNSHISLSTQAKSELEGLDQTEFVVKATVAKKFTDIMESSRSVKNKLDGIEEVRVNNSTERAQKEVFRFILNQHLYKRSLFSHANISNYSEEDFKLKFWAHILEEVFGYSNIHLKWGDTVPGSLSKTNVASKMDLRISAASSSSFDYSMTEFAKECASRKYYLDKLKLVLMSKLHLNSLMQNLQVEPTSLHIPFMQIMGFECHLLHFVLVKPKQYALTQVATISYPITKESIDEGGIEKLIDALAYVKESALEMKAKISTVRWPDMSVLEVDSNWVIDNGGDDEDEDDEEEEEGNEEKGNEEGGDAEEDDEEKDDEKCDNEGLNSHTETCFLRQQHSHQHLIFSRAISAKPIVLTDRTQMQEFYDFAETENPGHFTPDLPAAADYYNTNIHQSQLMYGSLWLIKATGNRITCKRQTPVAICLRAVCLMALLVGVTRTVLLLFWYLKLSGATFEYWLNDRVSQKIISITWIKRHRLYQRPVKSYLKG</sequence>
<keyword evidence="3" id="KW-1185">Reference proteome</keyword>